<accession>A0A812WXQ7</accession>
<organism evidence="2 3">
    <name type="scientific">Symbiodinium necroappetens</name>
    <dbReference type="NCBI Taxonomy" id="1628268"/>
    <lineage>
        <taxon>Eukaryota</taxon>
        <taxon>Sar</taxon>
        <taxon>Alveolata</taxon>
        <taxon>Dinophyceae</taxon>
        <taxon>Suessiales</taxon>
        <taxon>Symbiodiniaceae</taxon>
        <taxon>Symbiodinium</taxon>
    </lineage>
</organism>
<keyword evidence="3" id="KW-1185">Reference proteome</keyword>
<dbReference type="OrthoDB" id="427137at2759"/>
<sequence>MCGSVCFALPVRSQKLSEARARQPVLVKLVRDAWKDDDDSVLQRLGLASAPAEGLTSRPKKKVWDGLVVLGEDLPHPKTSEGRSHMPRRAARHKSVPLRATMMVQRVAAMFDELRDQVVAMVLEHEQQGGQLTELQGQLAAQTQRVEALEAELQGGSSMDLGQDLWQGFNFSLFLGLTPKCVRRPGMDIRCERTAQRKCVVGFLSCGEVFDVIEEWRGREGTLFLKLAGDPTLVTGKLQEEGSTRPAPAPSACQWEASGRTGEVLRATRPGRPTTEITSTDRGTTPPAGMVAIAE</sequence>
<name>A0A812WXQ7_9DINO</name>
<dbReference type="EMBL" id="CAJNJA010034662">
    <property type="protein sequence ID" value="CAE7696085.1"/>
    <property type="molecule type" value="Genomic_DNA"/>
</dbReference>
<evidence type="ECO:0000313" key="3">
    <source>
        <dbReference type="Proteomes" id="UP000601435"/>
    </source>
</evidence>
<feature type="region of interest" description="Disordered" evidence="1">
    <location>
        <begin position="259"/>
        <end position="295"/>
    </location>
</feature>
<dbReference type="AlphaFoldDB" id="A0A812WXQ7"/>
<evidence type="ECO:0000256" key="1">
    <source>
        <dbReference type="SAM" id="MobiDB-lite"/>
    </source>
</evidence>
<comment type="caution">
    <text evidence="2">The sequence shown here is derived from an EMBL/GenBank/DDBJ whole genome shotgun (WGS) entry which is preliminary data.</text>
</comment>
<protein>
    <submittedName>
        <fullName evidence="2">Uncharacterized protein</fullName>
    </submittedName>
</protein>
<gene>
    <name evidence="2" type="ORF">SNEC2469_LOCUS20058</name>
</gene>
<reference evidence="2" key="1">
    <citation type="submission" date="2021-02" db="EMBL/GenBank/DDBJ databases">
        <authorList>
            <person name="Dougan E. K."/>
            <person name="Rhodes N."/>
            <person name="Thang M."/>
            <person name="Chan C."/>
        </authorList>
    </citation>
    <scope>NUCLEOTIDE SEQUENCE</scope>
</reference>
<evidence type="ECO:0000313" key="2">
    <source>
        <dbReference type="EMBL" id="CAE7696085.1"/>
    </source>
</evidence>
<feature type="non-terminal residue" evidence="2">
    <location>
        <position position="295"/>
    </location>
</feature>
<dbReference type="Proteomes" id="UP000601435">
    <property type="component" value="Unassembled WGS sequence"/>
</dbReference>
<proteinExistence type="predicted"/>